<proteinExistence type="predicted"/>
<dbReference type="PANTHER" id="PTHR46791">
    <property type="entry name" value="EXPRESSED PROTEIN"/>
    <property type="match status" value="1"/>
</dbReference>
<feature type="disulfide bond" evidence="3">
    <location>
        <begin position="376"/>
        <end position="395"/>
    </location>
</feature>
<organism evidence="5 6">
    <name type="scientific">Mytilus edulis</name>
    <name type="common">Blue mussel</name>
    <dbReference type="NCBI Taxonomy" id="6550"/>
    <lineage>
        <taxon>Eukaryota</taxon>
        <taxon>Metazoa</taxon>
        <taxon>Spiralia</taxon>
        <taxon>Lophotrochozoa</taxon>
        <taxon>Mollusca</taxon>
        <taxon>Bivalvia</taxon>
        <taxon>Autobranchia</taxon>
        <taxon>Pteriomorphia</taxon>
        <taxon>Mytilida</taxon>
        <taxon>Mytiloidea</taxon>
        <taxon>Mytilidae</taxon>
        <taxon>Mytilinae</taxon>
        <taxon>Mytilus</taxon>
    </lineage>
</organism>
<dbReference type="GO" id="GO:0008191">
    <property type="term" value="F:metalloendopeptidase inhibitor activity"/>
    <property type="evidence" value="ECO:0007669"/>
    <property type="project" value="InterPro"/>
</dbReference>
<dbReference type="Pfam" id="PF00965">
    <property type="entry name" value="TIMP"/>
    <property type="match status" value="1"/>
</dbReference>
<accession>A0A8S3Q0I5</accession>
<feature type="domain" description="Integrase core" evidence="4">
    <location>
        <begin position="20"/>
        <end position="182"/>
    </location>
</feature>
<evidence type="ECO:0000256" key="2">
    <source>
        <dbReference type="ARBA" id="ARBA00022525"/>
    </source>
</evidence>
<keyword evidence="6" id="KW-1185">Reference proteome</keyword>
<dbReference type="PANTHER" id="PTHR46791:SF5">
    <property type="entry name" value="CLR5 DOMAIN-CONTAINING PROTEIN-RELATED"/>
    <property type="match status" value="1"/>
</dbReference>
<dbReference type="Gene3D" id="3.30.420.10">
    <property type="entry name" value="Ribonuclease H-like superfamily/Ribonuclease H"/>
    <property type="match status" value="1"/>
</dbReference>
<evidence type="ECO:0000313" key="5">
    <source>
        <dbReference type="EMBL" id="CAG2188724.1"/>
    </source>
</evidence>
<dbReference type="InterPro" id="IPR058913">
    <property type="entry name" value="Integrase_dom_put"/>
</dbReference>
<evidence type="ECO:0000259" key="4">
    <source>
        <dbReference type="Pfam" id="PF24764"/>
    </source>
</evidence>
<dbReference type="GO" id="GO:0003676">
    <property type="term" value="F:nucleic acid binding"/>
    <property type="evidence" value="ECO:0007669"/>
    <property type="project" value="InterPro"/>
</dbReference>
<dbReference type="Proteomes" id="UP000683360">
    <property type="component" value="Unassembled WGS sequence"/>
</dbReference>
<dbReference type="InterPro" id="IPR008993">
    <property type="entry name" value="TIMP-like_OB-fold"/>
</dbReference>
<dbReference type="Gene3D" id="3.90.370.10">
    <property type="entry name" value="Tissue inhibitor of metalloproteinase-1. Chain B, domain 1"/>
    <property type="match status" value="1"/>
</dbReference>
<evidence type="ECO:0000256" key="3">
    <source>
        <dbReference type="PIRSR" id="PIRSR601820-3"/>
    </source>
</evidence>
<keyword evidence="2" id="KW-0964">Secreted</keyword>
<keyword evidence="3" id="KW-1015">Disulfide bond</keyword>
<comment type="subcellular location">
    <subcellularLocation>
        <location evidence="1">Secreted</location>
    </subcellularLocation>
</comment>
<name>A0A8S3Q0I5_MYTED</name>
<feature type="disulfide bond" evidence="3">
    <location>
        <begin position="360"/>
        <end position="403"/>
    </location>
</feature>
<dbReference type="InterPro" id="IPR001820">
    <property type="entry name" value="TIMP"/>
</dbReference>
<dbReference type="AlphaFoldDB" id="A0A8S3Q0I5"/>
<dbReference type="SUPFAM" id="SSF53098">
    <property type="entry name" value="Ribonuclease H-like"/>
    <property type="match status" value="1"/>
</dbReference>
<evidence type="ECO:0000256" key="1">
    <source>
        <dbReference type="ARBA" id="ARBA00004613"/>
    </source>
</evidence>
<dbReference type="OrthoDB" id="6041373at2759"/>
<gene>
    <name evidence="5" type="ORF">MEDL_4143</name>
</gene>
<protein>
    <recommendedName>
        <fullName evidence="4">Integrase core domain-containing protein</fullName>
    </recommendedName>
</protein>
<dbReference type="InterPro" id="IPR027465">
    <property type="entry name" value="TIMP_C"/>
</dbReference>
<dbReference type="InterPro" id="IPR036397">
    <property type="entry name" value="RNaseH_sf"/>
</dbReference>
<dbReference type="Pfam" id="PF24764">
    <property type="entry name" value="rva_4"/>
    <property type="match status" value="1"/>
</dbReference>
<dbReference type="SUPFAM" id="SSF50242">
    <property type="entry name" value="TIMP-like"/>
    <property type="match status" value="1"/>
</dbReference>
<evidence type="ECO:0000313" key="6">
    <source>
        <dbReference type="Proteomes" id="UP000683360"/>
    </source>
</evidence>
<reference evidence="5" key="1">
    <citation type="submission" date="2021-03" db="EMBL/GenBank/DDBJ databases">
        <authorList>
            <person name="Bekaert M."/>
        </authorList>
    </citation>
    <scope>NUCLEOTIDE SEQUENCE</scope>
</reference>
<dbReference type="GO" id="GO:0005576">
    <property type="term" value="C:extracellular region"/>
    <property type="evidence" value="ECO:0007669"/>
    <property type="project" value="UniProtKB-SubCell"/>
</dbReference>
<dbReference type="EMBL" id="CAJPWZ010000273">
    <property type="protein sequence ID" value="CAG2188724.1"/>
    <property type="molecule type" value="Genomic_DNA"/>
</dbReference>
<dbReference type="SMART" id="SM00206">
    <property type="entry name" value="NTR"/>
    <property type="match status" value="1"/>
</dbReference>
<dbReference type="Gene3D" id="2.40.50.120">
    <property type="match status" value="1"/>
</dbReference>
<comment type="caution">
    <text evidence="5">The sequence shown here is derived from an EMBL/GenBank/DDBJ whole genome shotgun (WGS) entry which is preliminary data.</text>
</comment>
<dbReference type="InterPro" id="IPR012337">
    <property type="entry name" value="RNaseH-like_sf"/>
</dbReference>
<sequence>MGIKLHRKLSSVLTLLPSFERWRFVIHGGIDGYSRIPVFLAVNTDNKAVTVFKAFEKAVETWGLPERVRSDKGGENVKVAEYMLMVRGNSSFIAGRSVHNQRIERLWREIWSGCVSFYYQLFYHMEEHAILDVTNEDHLKVLHIIFKPRIQDHLDSFAQALMRRPLRSEGSQTPMQLWIKGQTLDPYWESQNEANLELETYGIDYDGPVGHEFDSVDIPLNNIPLPEECMRLIEENTDKDLNIIRGKAINRYRSPPKDLPINNDAFPGMFDNVIYGVEVIEVFKLPTETDIKIGDTVKAVTRAIGAMCGGNLPLDTDILITGRQNGKSEIKFGLCNFQAAFSSLTNVQLEGIRGQYDCKCKINPWQSDPTKKVDTCYMDEFPGYDTTCLWKYGRCSQGESGACNWDVEQNNSCRNPTRN</sequence>